<evidence type="ECO:0000313" key="3">
    <source>
        <dbReference type="Proteomes" id="UP001501532"/>
    </source>
</evidence>
<comment type="caution">
    <text evidence="2">The sequence shown here is derived from an EMBL/GenBank/DDBJ whole genome shotgun (WGS) entry which is preliminary data.</text>
</comment>
<accession>A0ABP6M7M3</accession>
<organism evidence="2 3">
    <name type="scientific">Streptomyces glomeratus</name>
    <dbReference type="NCBI Taxonomy" id="284452"/>
    <lineage>
        <taxon>Bacteria</taxon>
        <taxon>Bacillati</taxon>
        <taxon>Actinomycetota</taxon>
        <taxon>Actinomycetes</taxon>
        <taxon>Kitasatosporales</taxon>
        <taxon>Streptomycetaceae</taxon>
        <taxon>Streptomyces</taxon>
    </lineage>
</organism>
<proteinExistence type="predicted"/>
<feature type="region of interest" description="Disordered" evidence="1">
    <location>
        <begin position="36"/>
        <end position="84"/>
    </location>
</feature>
<name>A0ABP6M7M3_9ACTN</name>
<reference evidence="3" key="1">
    <citation type="journal article" date="2019" name="Int. J. Syst. Evol. Microbiol.">
        <title>The Global Catalogue of Microorganisms (GCM) 10K type strain sequencing project: providing services to taxonomists for standard genome sequencing and annotation.</title>
        <authorList>
            <consortium name="The Broad Institute Genomics Platform"/>
            <consortium name="The Broad Institute Genome Sequencing Center for Infectious Disease"/>
            <person name="Wu L."/>
            <person name="Ma J."/>
        </authorList>
    </citation>
    <scope>NUCLEOTIDE SEQUENCE [LARGE SCALE GENOMIC DNA]</scope>
    <source>
        <strain evidence="3">JCM 9091</strain>
    </source>
</reference>
<dbReference type="Proteomes" id="UP001501532">
    <property type="component" value="Unassembled WGS sequence"/>
</dbReference>
<protein>
    <submittedName>
        <fullName evidence="2">Uncharacterized protein</fullName>
    </submittedName>
</protein>
<evidence type="ECO:0000256" key="1">
    <source>
        <dbReference type="SAM" id="MobiDB-lite"/>
    </source>
</evidence>
<evidence type="ECO:0000313" key="2">
    <source>
        <dbReference type="EMBL" id="GAA3076133.1"/>
    </source>
</evidence>
<keyword evidence="3" id="KW-1185">Reference proteome</keyword>
<gene>
    <name evidence="2" type="ORF">GCM10010448_67980</name>
</gene>
<dbReference type="EMBL" id="BAAAUF010000089">
    <property type="protein sequence ID" value="GAA3076133.1"/>
    <property type="molecule type" value="Genomic_DNA"/>
</dbReference>
<sequence length="84" mass="8912">MLILAVATGESGANPELSRNGVLACIRTPVQSEDLPAARPAVRSGRLETSGPRGVGRWTRRRARSWLPPALRKAPAPSEGESPT</sequence>